<organism evidence="4 5">
    <name type="scientific">Candidatus Nitrohelix vancouverensis</name>
    <dbReference type="NCBI Taxonomy" id="2705534"/>
    <lineage>
        <taxon>Bacteria</taxon>
        <taxon>Pseudomonadati</taxon>
        <taxon>Nitrospinota/Tectimicrobiota group</taxon>
        <taxon>Nitrospinota</taxon>
        <taxon>Nitrospinia</taxon>
        <taxon>Nitrospinales</taxon>
        <taxon>Nitrospinaceae</taxon>
        <taxon>Candidatus Nitrohelix</taxon>
    </lineage>
</organism>
<dbReference type="InterPro" id="IPR011006">
    <property type="entry name" value="CheY-like_superfamily"/>
</dbReference>
<dbReference type="AlphaFoldDB" id="A0A7T0G2P0"/>
<reference evidence="5" key="1">
    <citation type="submission" date="2020-02" db="EMBL/GenBank/DDBJ databases">
        <title>Genomic and physiological characterization of two novel Nitrospinaceae genera.</title>
        <authorList>
            <person name="Mueller A.J."/>
            <person name="Jung M.-Y."/>
            <person name="Strachan C.R."/>
            <person name="Herbold C.W."/>
            <person name="Kirkegaard R.H."/>
            <person name="Daims H."/>
        </authorList>
    </citation>
    <scope>NUCLEOTIDE SEQUENCE [LARGE SCALE GENOMIC DNA]</scope>
</reference>
<dbReference type="Proteomes" id="UP000594464">
    <property type="component" value="Chromosome"/>
</dbReference>
<dbReference type="InterPro" id="IPR001789">
    <property type="entry name" value="Sig_transdc_resp-reg_receiver"/>
</dbReference>
<dbReference type="EMBL" id="CP048620">
    <property type="protein sequence ID" value="QPJ64550.1"/>
    <property type="molecule type" value="Genomic_DNA"/>
</dbReference>
<dbReference type="PANTHER" id="PTHR44591:SF3">
    <property type="entry name" value="RESPONSE REGULATORY DOMAIN-CONTAINING PROTEIN"/>
    <property type="match status" value="1"/>
</dbReference>
<evidence type="ECO:0000256" key="1">
    <source>
        <dbReference type="ARBA" id="ARBA00022553"/>
    </source>
</evidence>
<name>A0A7T0G2P0_9BACT</name>
<evidence type="ECO:0000313" key="5">
    <source>
        <dbReference type="Proteomes" id="UP000594464"/>
    </source>
</evidence>
<dbReference type="GO" id="GO:0000160">
    <property type="term" value="P:phosphorelay signal transduction system"/>
    <property type="evidence" value="ECO:0007669"/>
    <property type="project" value="InterPro"/>
</dbReference>
<dbReference type="Pfam" id="PF00072">
    <property type="entry name" value="Response_reg"/>
    <property type="match status" value="1"/>
</dbReference>
<proteinExistence type="predicted"/>
<evidence type="ECO:0000259" key="3">
    <source>
        <dbReference type="PROSITE" id="PS50110"/>
    </source>
</evidence>
<evidence type="ECO:0000256" key="2">
    <source>
        <dbReference type="PROSITE-ProRule" id="PRU00169"/>
    </source>
</evidence>
<dbReference type="Gene3D" id="3.40.50.2300">
    <property type="match status" value="1"/>
</dbReference>
<gene>
    <name evidence="4" type="ORF">G3M78_03730</name>
</gene>
<feature type="modified residue" description="4-aspartylphosphate" evidence="2">
    <location>
        <position position="60"/>
    </location>
</feature>
<keyword evidence="1 2" id="KW-0597">Phosphoprotein</keyword>
<evidence type="ECO:0000313" key="4">
    <source>
        <dbReference type="EMBL" id="QPJ64550.1"/>
    </source>
</evidence>
<feature type="domain" description="Response regulatory" evidence="3">
    <location>
        <begin position="10"/>
        <end position="127"/>
    </location>
</feature>
<protein>
    <submittedName>
        <fullName evidence="4">Response regulator</fullName>
    </submittedName>
</protein>
<dbReference type="SUPFAM" id="SSF52172">
    <property type="entry name" value="CheY-like"/>
    <property type="match status" value="1"/>
</dbReference>
<dbReference type="InterPro" id="IPR050595">
    <property type="entry name" value="Bact_response_regulator"/>
</dbReference>
<dbReference type="KEGG" id="nva:G3M78_03730"/>
<accession>A0A7T0G2P0</accession>
<dbReference type="SMART" id="SM00448">
    <property type="entry name" value="REC"/>
    <property type="match status" value="1"/>
</dbReference>
<dbReference type="PROSITE" id="PS50110">
    <property type="entry name" value="RESPONSE_REGULATORY"/>
    <property type="match status" value="1"/>
</dbReference>
<sequence length="130" mass="14742">MSGKDLKNIKALVIEDDEASQRLVTKYLNIIGITHIVAVQNGEEALQKLYLNTVNIIITDWCMPEMNGLDFFKEAKRQNLIEGIPVLMISAENEKEKVIEALKGGIRDYMVKPLELEPFKAKVSKLLKLE</sequence>
<dbReference type="PANTHER" id="PTHR44591">
    <property type="entry name" value="STRESS RESPONSE REGULATOR PROTEIN 1"/>
    <property type="match status" value="1"/>
</dbReference>